<dbReference type="GO" id="GO:0006281">
    <property type="term" value="P:DNA repair"/>
    <property type="evidence" value="ECO:0007669"/>
    <property type="project" value="TreeGrafter"/>
</dbReference>
<comment type="caution">
    <text evidence="3">The sequence shown here is derived from an EMBL/GenBank/DDBJ whole genome shotgun (WGS) entry which is preliminary data.</text>
</comment>
<evidence type="ECO:0000259" key="2">
    <source>
        <dbReference type="SMART" id="SM00487"/>
    </source>
</evidence>
<dbReference type="EMBL" id="SSOD01000002">
    <property type="protein sequence ID" value="THF64343.1"/>
    <property type="molecule type" value="Genomic_DNA"/>
</dbReference>
<keyword evidence="3" id="KW-0547">Nucleotide-binding</keyword>
<dbReference type="GO" id="GO:0031297">
    <property type="term" value="P:replication fork processing"/>
    <property type="evidence" value="ECO:0007669"/>
    <property type="project" value="TreeGrafter"/>
</dbReference>
<organism evidence="3 4">
    <name type="scientific">Pseudothauera rhizosphaerae</name>
    <dbReference type="NCBI Taxonomy" id="2565932"/>
    <lineage>
        <taxon>Bacteria</taxon>
        <taxon>Pseudomonadati</taxon>
        <taxon>Pseudomonadota</taxon>
        <taxon>Betaproteobacteria</taxon>
        <taxon>Rhodocyclales</taxon>
        <taxon>Zoogloeaceae</taxon>
        <taxon>Pseudothauera</taxon>
    </lineage>
</organism>
<dbReference type="PANTHER" id="PTHR45766">
    <property type="entry name" value="DNA ANNEALING HELICASE AND ENDONUCLEASE ZRANB3 FAMILY MEMBER"/>
    <property type="match status" value="1"/>
</dbReference>
<dbReference type="Pfam" id="PF00271">
    <property type="entry name" value="Helicase_C"/>
    <property type="match status" value="1"/>
</dbReference>
<dbReference type="GO" id="GO:0016787">
    <property type="term" value="F:hydrolase activity"/>
    <property type="evidence" value="ECO:0007669"/>
    <property type="project" value="UniProtKB-KW"/>
</dbReference>
<evidence type="ECO:0000313" key="4">
    <source>
        <dbReference type="Proteomes" id="UP000307956"/>
    </source>
</evidence>
<dbReference type="InterPro" id="IPR027417">
    <property type="entry name" value="P-loop_NTPase"/>
</dbReference>
<dbReference type="SMART" id="SM00487">
    <property type="entry name" value="DEXDc"/>
    <property type="match status" value="1"/>
</dbReference>
<protein>
    <submittedName>
        <fullName evidence="3">Helicase</fullName>
    </submittedName>
</protein>
<dbReference type="Proteomes" id="UP000307956">
    <property type="component" value="Unassembled WGS sequence"/>
</dbReference>
<dbReference type="Gene3D" id="3.40.50.300">
    <property type="entry name" value="P-loop containing nucleotide triphosphate hydrolases"/>
    <property type="match status" value="2"/>
</dbReference>
<dbReference type="SUPFAM" id="SSF52540">
    <property type="entry name" value="P-loop containing nucleoside triphosphate hydrolases"/>
    <property type="match status" value="2"/>
</dbReference>
<feature type="domain" description="Helicase ATP-binding" evidence="2">
    <location>
        <begin position="26"/>
        <end position="194"/>
    </location>
</feature>
<dbReference type="OrthoDB" id="9816288at2"/>
<evidence type="ECO:0000313" key="3">
    <source>
        <dbReference type="EMBL" id="THF64343.1"/>
    </source>
</evidence>
<name>A0A4S4AXI2_9RHOO</name>
<keyword evidence="4" id="KW-1185">Reference proteome</keyword>
<evidence type="ECO:0000256" key="1">
    <source>
        <dbReference type="ARBA" id="ARBA00022801"/>
    </source>
</evidence>
<keyword evidence="3" id="KW-0347">Helicase</keyword>
<dbReference type="GO" id="GO:0004386">
    <property type="term" value="F:helicase activity"/>
    <property type="evidence" value="ECO:0007669"/>
    <property type="project" value="UniProtKB-KW"/>
</dbReference>
<dbReference type="PANTHER" id="PTHR45766:SF6">
    <property type="entry name" value="SWI_SNF-RELATED MATRIX-ASSOCIATED ACTIN-DEPENDENT REGULATOR OF CHROMATIN SUBFAMILY A-LIKE PROTEIN 1"/>
    <property type="match status" value="1"/>
</dbReference>
<reference evidence="3 4" key="1">
    <citation type="submission" date="2019-04" db="EMBL/GenBank/DDBJ databases">
        <title>Azoarcus rhizosphaerae sp. nov. isolated from rhizosphere of Ficus religiosa.</title>
        <authorList>
            <person name="Lin S.-Y."/>
            <person name="Hameed A."/>
            <person name="Hsu Y.-H."/>
            <person name="Young C.-C."/>
        </authorList>
    </citation>
    <scope>NUCLEOTIDE SEQUENCE [LARGE SCALE GENOMIC DNA]</scope>
    <source>
        <strain evidence="3 4">CC-YHH848</strain>
    </source>
</reference>
<keyword evidence="3" id="KW-0067">ATP-binding</keyword>
<proteinExistence type="predicted"/>
<dbReference type="RefSeq" id="WP_136383532.1">
    <property type="nucleotide sequence ID" value="NZ_SSOD01000002.1"/>
</dbReference>
<keyword evidence="1" id="KW-0378">Hydrolase</keyword>
<gene>
    <name evidence="3" type="ORF">E6O51_03260</name>
</gene>
<sequence length="462" mass="52682">MISYDEFIRRKEVRAPLAGMDRVPDLPAHLFPHQRDTVEFLLRAGRGAAFLDTGLGKTVVELEYGRRVVEHTNRPVLMLSPLAVGKQHIREAERFGVDATIARDQSDVTGARVYVANYERLHLFDRHAFGGLILDESSIVKSFTGRTSRALMNFGRDMRWRLAATATPAPNDHMELGQHSQFLGAMDSSEMLARWFIADQSEMGRYRLKRHGVKPFWSWVASWARCVCKPSDLGYSDDGFELPPLNIHQQIVETDMSAGADGMLFRIPDTSATAIHMEKRLTANDRAARIAEIVHGEPGEQWMVWVETDYDADAIMASLPGAVEVRGSMRTEMKEERLDAFTRGDIRILVSKPSIAGFGLNWQRCSRTAFVGLSFSYEMFYQAVRRFWRFGQKRSVDCHVAMAETELAIWQTIQRKKADHEAMKREMFEAMRREVLVKHVKHAYQPTSAARLPAWLQTEEMA</sequence>
<dbReference type="InterPro" id="IPR001650">
    <property type="entry name" value="Helicase_C-like"/>
</dbReference>
<accession>A0A4S4AXI2</accession>
<dbReference type="AlphaFoldDB" id="A0A4S4AXI2"/>
<dbReference type="InterPro" id="IPR014001">
    <property type="entry name" value="Helicase_ATP-bd"/>
</dbReference>